<reference evidence="1" key="2">
    <citation type="submission" date="2025-09" db="UniProtKB">
        <authorList>
            <consortium name="Ensembl"/>
        </authorList>
    </citation>
    <scope>IDENTIFICATION</scope>
</reference>
<dbReference type="GeneTree" id="ENSGT00980000202128"/>
<reference evidence="1" key="1">
    <citation type="submission" date="2025-08" db="UniProtKB">
        <authorList>
            <consortium name="Ensembl"/>
        </authorList>
    </citation>
    <scope>IDENTIFICATION</scope>
</reference>
<evidence type="ECO:0000313" key="1">
    <source>
        <dbReference type="Ensembl" id="ENSDLAP00005081055.1"/>
    </source>
</evidence>
<proteinExistence type="predicted"/>
<dbReference type="Proteomes" id="UP000694389">
    <property type="component" value="Unassembled WGS sequence"/>
</dbReference>
<protein>
    <submittedName>
        <fullName evidence="1">Uncharacterized protein</fullName>
    </submittedName>
</protein>
<dbReference type="Ensembl" id="ENSDLAT00005070978.1">
    <property type="protein sequence ID" value="ENSDLAP00005081055.1"/>
    <property type="gene ID" value="ENSDLAG00005034198.1"/>
</dbReference>
<sequence>MAEDVTVSEETLTSALSQLVNLGKILLQKARQQAAESLETFVPHKITTLFGLITAGAQLYKSLGVKKKSEAEAVWQKYYHQAAVREQVEELLELEGEWDSFLEGVDRDLQVTDRLLSGSKIVESVSPDAAFTDVRTGKSVTLGQYLDQGQKLLLLLIRHFG</sequence>
<evidence type="ECO:0000313" key="2">
    <source>
        <dbReference type="Proteomes" id="UP000694389"/>
    </source>
</evidence>
<organism evidence="1 2">
    <name type="scientific">Dicentrarchus labrax</name>
    <name type="common">European seabass</name>
    <name type="synonym">Morone labrax</name>
    <dbReference type="NCBI Taxonomy" id="13489"/>
    <lineage>
        <taxon>Eukaryota</taxon>
        <taxon>Metazoa</taxon>
        <taxon>Chordata</taxon>
        <taxon>Craniata</taxon>
        <taxon>Vertebrata</taxon>
        <taxon>Euteleostomi</taxon>
        <taxon>Actinopterygii</taxon>
        <taxon>Neopterygii</taxon>
        <taxon>Teleostei</taxon>
        <taxon>Neoteleostei</taxon>
        <taxon>Acanthomorphata</taxon>
        <taxon>Eupercaria</taxon>
        <taxon>Moronidae</taxon>
        <taxon>Dicentrarchus</taxon>
    </lineage>
</organism>
<accession>A0A8P4GRV6</accession>
<keyword evidence="2" id="KW-1185">Reference proteome</keyword>
<name>A0A8P4GRV6_DICLA</name>
<dbReference type="AlphaFoldDB" id="A0A8P4GRV6"/>